<proteinExistence type="inferred from homology"/>
<evidence type="ECO:0000313" key="6">
    <source>
        <dbReference type="Proteomes" id="UP001595547"/>
    </source>
</evidence>
<dbReference type="Pfam" id="PF00202">
    <property type="entry name" value="Aminotran_3"/>
    <property type="match status" value="1"/>
</dbReference>
<organism evidence="5 6">
    <name type="scientific">Cypionkella sinensis</name>
    <dbReference type="NCBI Taxonomy" id="1756043"/>
    <lineage>
        <taxon>Bacteria</taxon>
        <taxon>Pseudomonadati</taxon>
        <taxon>Pseudomonadota</taxon>
        <taxon>Alphaproteobacteria</taxon>
        <taxon>Rhodobacterales</taxon>
        <taxon>Paracoccaceae</taxon>
        <taxon>Cypionkella</taxon>
    </lineage>
</organism>
<dbReference type="Gene3D" id="3.90.1150.10">
    <property type="entry name" value="Aspartate Aminotransferase, domain 1"/>
    <property type="match status" value="1"/>
</dbReference>
<comment type="caution">
    <text evidence="5">The sequence shown here is derived from an EMBL/GenBank/DDBJ whole genome shotgun (WGS) entry which is preliminary data.</text>
</comment>
<evidence type="ECO:0000256" key="2">
    <source>
        <dbReference type="ARBA" id="ARBA00008954"/>
    </source>
</evidence>
<dbReference type="PIRSF" id="PIRSF000521">
    <property type="entry name" value="Transaminase_4ab_Lys_Orn"/>
    <property type="match status" value="1"/>
</dbReference>
<dbReference type="InterPro" id="IPR015421">
    <property type="entry name" value="PyrdxlP-dep_Trfase_major"/>
</dbReference>
<dbReference type="InterPro" id="IPR015422">
    <property type="entry name" value="PyrdxlP-dep_Trfase_small"/>
</dbReference>
<keyword evidence="5" id="KW-0808">Transferase</keyword>
<protein>
    <submittedName>
        <fullName evidence="5">Aminotransferase class III-fold pyridoxal phosphate-dependent enzyme</fullName>
    </submittedName>
</protein>
<keyword evidence="5" id="KW-0032">Aminotransferase</keyword>
<comment type="cofactor">
    <cofactor evidence="1">
        <name>pyridoxal 5'-phosphate</name>
        <dbReference type="ChEBI" id="CHEBI:597326"/>
    </cofactor>
</comment>
<dbReference type="Gene3D" id="3.40.640.10">
    <property type="entry name" value="Type I PLP-dependent aspartate aminotransferase-like (Major domain)"/>
    <property type="match status" value="1"/>
</dbReference>
<dbReference type="CDD" id="cd00610">
    <property type="entry name" value="OAT_like"/>
    <property type="match status" value="1"/>
</dbReference>
<dbReference type="NCBIfam" id="NF005683">
    <property type="entry name" value="PRK07481.1"/>
    <property type="match status" value="1"/>
</dbReference>
<keyword evidence="3 4" id="KW-0663">Pyridoxal phosphate</keyword>
<accession>A0ABV7J513</accession>
<dbReference type="InterPro" id="IPR015424">
    <property type="entry name" value="PyrdxlP-dep_Trfase"/>
</dbReference>
<evidence type="ECO:0000256" key="1">
    <source>
        <dbReference type="ARBA" id="ARBA00001933"/>
    </source>
</evidence>
<dbReference type="InterPro" id="IPR049704">
    <property type="entry name" value="Aminotrans_3_PPA_site"/>
</dbReference>
<dbReference type="Proteomes" id="UP001595547">
    <property type="component" value="Unassembled WGS sequence"/>
</dbReference>
<evidence type="ECO:0000256" key="3">
    <source>
        <dbReference type="ARBA" id="ARBA00022898"/>
    </source>
</evidence>
<dbReference type="EMBL" id="JBHRTO010000001">
    <property type="protein sequence ID" value="MFC3181867.1"/>
    <property type="molecule type" value="Genomic_DNA"/>
</dbReference>
<dbReference type="PROSITE" id="PS00600">
    <property type="entry name" value="AA_TRANSFER_CLASS_3"/>
    <property type="match status" value="1"/>
</dbReference>
<dbReference type="PANTHER" id="PTHR43094:SF1">
    <property type="entry name" value="AMINOTRANSFERASE CLASS-III"/>
    <property type="match status" value="1"/>
</dbReference>
<comment type="similarity">
    <text evidence="2 4">Belongs to the class-III pyridoxal-phosphate-dependent aminotransferase family.</text>
</comment>
<evidence type="ECO:0000256" key="4">
    <source>
        <dbReference type="RuleBase" id="RU003560"/>
    </source>
</evidence>
<sequence length="450" mass="47978">MKDENYLKAHNARSMWHPMTAPSDSLKNPPAIITGGKGVRITDIDGHEVVDGVGGLWNVNLGYSCQPVKDAITAQMERLPYYSTFRGTSNDCVIELAEELRKFFAPDGLVRAFFTSGGSDSVETALRLSRQYHKIRGDQGRVKFLSLKKGYHGTHMGGASVNGNANFRTMYEPLLPGCHHIPAPYTYRNPFNESDPAKLAQLCLQALEDEIAFQGASTIAAFIMEPILGAGGVIPPHESFMPGVEAICRKNGILLIADEVITAFGRTGAWTGSRLWGVKPDFACTAKAITNGYFPFGAAMISERVAEVFEADETGKAAIGHGYTYSGHPVGAAAALACLAETQKLDVKVNAAARGTELYQGLLALQAKHALIGDVRGGHGLMCALELVADRASKKPADKAIPGKVQAVAYQSGAMVRVSGNNIIMSPPLVLTSADVQVILSSLEAGFAAL</sequence>
<dbReference type="SUPFAM" id="SSF53383">
    <property type="entry name" value="PLP-dependent transferases"/>
    <property type="match status" value="1"/>
</dbReference>
<keyword evidence="6" id="KW-1185">Reference proteome</keyword>
<evidence type="ECO:0000313" key="5">
    <source>
        <dbReference type="EMBL" id="MFC3181867.1"/>
    </source>
</evidence>
<name>A0ABV7J513_9RHOB</name>
<dbReference type="RefSeq" id="WP_380073451.1">
    <property type="nucleotide sequence ID" value="NZ_JBHRTO010000001.1"/>
</dbReference>
<dbReference type="PANTHER" id="PTHR43094">
    <property type="entry name" value="AMINOTRANSFERASE"/>
    <property type="match status" value="1"/>
</dbReference>
<dbReference type="GO" id="GO:0008483">
    <property type="term" value="F:transaminase activity"/>
    <property type="evidence" value="ECO:0007669"/>
    <property type="project" value="UniProtKB-KW"/>
</dbReference>
<dbReference type="InterPro" id="IPR005814">
    <property type="entry name" value="Aminotrans_3"/>
</dbReference>
<reference evidence="6" key="1">
    <citation type="journal article" date="2019" name="Int. J. Syst. Evol. Microbiol.">
        <title>The Global Catalogue of Microorganisms (GCM) 10K type strain sequencing project: providing services to taxonomists for standard genome sequencing and annotation.</title>
        <authorList>
            <consortium name="The Broad Institute Genomics Platform"/>
            <consortium name="The Broad Institute Genome Sequencing Center for Infectious Disease"/>
            <person name="Wu L."/>
            <person name="Ma J."/>
        </authorList>
    </citation>
    <scope>NUCLEOTIDE SEQUENCE [LARGE SCALE GENOMIC DNA]</scope>
    <source>
        <strain evidence="6">KCTC 52039</strain>
    </source>
</reference>
<gene>
    <name evidence="5" type="ORF">ACFOGH_12755</name>
</gene>